<evidence type="ECO:0000313" key="3">
    <source>
        <dbReference type="Proteomes" id="UP000269923"/>
    </source>
</evidence>
<feature type="transmembrane region" description="Helical" evidence="1">
    <location>
        <begin position="134"/>
        <end position="154"/>
    </location>
</feature>
<feature type="transmembrane region" description="Helical" evidence="1">
    <location>
        <begin position="99"/>
        <end position="122"/>
    </location>
</feature>
<keyword evidence="1" id="KW-0812">Transmembrane</keyword>
<evidence type="ECO:0000256" key="1">
    <source>
        <dbReference type="SAM" id="Phobius"/>
    </source>
</evidence>
<sequence>MPETPNASTEPPDSYAAYTILHIFSGLPLTALLSAGALDAIMWVHSGHYQNIVYWLLATTRWTWILWILVSLIFGGLMSLFAFLFGWKRNRTGTVASVLLSGILYTIPLTIIYFLIYIILNIGHNTTSEEMSRVIILHALLFGICGGVVGGLFAQVLPREVSDTAHVSTHKAATKQPEN</sequence>
<keyword evidence="1" id="KW-1133">Transmembrane helix</keyword>
<evidence type="ECO:0000313" key="2">
    <source>
        <dbReference type="EMBL" id="RRD88988.1"/>
    </source>
</evidence>
<gene>
    <name evidence="2" type="ORF">EII21_10420</name>
</gene>
<comment type="caution">
    <text evidence="2">The sequence shown here is derived from an EMBL/GenBank/DDBJ whole genome shotgun (WGS) entry which is preliminary data.</text>
</comment>
<name>A0A3P2A1W2_9NEIS</name>
<accession>A0A3P2A1W2</accession>
<reference evidence="2 3" key="1">
    <citation type="submission" date="2018-11" db="EMBL/GenBank/DDBJ databases">
        <title>Genomes From Bacteria Associated with the Canine Oral Cavity: a Test Case for Automated Genome-Based Taxonomic Assignment.</title>
        <authorList>
            <person name="Coil D.A."/>
            <person name="Jospin G."/>
            <person name="Darling A.E."/>
            <person name="Wallis C."/>
            <person name="Davis I.J."/>
            <person name="Harris S."/>
            <person name="Eisen J.A."/>
            <person name="Holcombe L.J."/>
            <person name="O'Flynn C."/>
        </authorList>
    </citation>
    <scope>NUCLEOTIDE SEQUENCE [LARGE SCALE GENOMIC DNA]</scope>
    <source>
        <strain evidence="2 3">COT-280</strain>
    </source>
</reference>
<keyword evidence="3" id="KW-1185">Reference proteome</keyword>
<dbReference type="RefSeq" id="WP_124796233.1">
    <property type="nucleotide sequence ID" value="NZ_RQYC01000026.1"/>
</dbReference>
<feature type="transmembrane region" description="Helical" evidence="1">
    <location>
        <begin position="20"/>
        <end position="44"/>
    </location>
</feature>
<feature type="transmembrane region" description="Helical" evidence="1">
    <location>
        <begin position="64"/>
        <end position="87"/>
    </location>
</feature>
<organism evidence="2 3">
    <name type="scientific">Conchiformibius steedae</name>
    <dbReference type="NCBI Taxonomy" id="153493"/>
    <lineage>
        <taxon>Bacteria</taxon>
        <taxon>Pseudomonadati</taxon>
        <taxon>Pseudomonadota</taxon>
        <taxon>Betaproteobacteria</taxon>
        <taxon>Neisseriales</taxon>
        <taxon>Neisseriaceae</taxon>
        <taxon>Conchiformibius</taxon>
    </lineage>
</organism>
<dbReference type="EMBL" id="RQYC01000026">
    <property type="protein sequence ID" value="RRD88988.1"/>
    <property type="molecule type" value="Genomic_DNA"/>
</dbReference>
<dbReference type="Proteomes" id="UP000269923">
    <property type="component" value="Unassembled WGS sequence"/>
</dbReference>
<proteinExistence type="predicted"/>
<protein>
    <submittedName>
        <fullName evidence="2">Uncharacterized protein</fullName>
    </submittedName>
</protein>
<keyword evidence="1" id="KW-0472">Membrane</keyword>
<dbReference type="AlphaFoldDB" id="A0A3P2A1W2"/>